<dbReference type="SUPFAM" id="SSF51735">
    <property type="entry name" value="NAD(P)-binding Rossmann-fold domains"/>
    <property type="match status" value="1"/>
</dbReference>
<dbReference type="Pfam" id="PF05368">
    <property type="entry name" value="NmrA"/>
    <property type="match status" value="1"/>
</dbReference>
<reference evidence="2 3" key="1">
    <citation type="submission" date="2022-03" db="EMBL/GenBank/DDBJ databases">
        <authorList>
            <person name="Brunel B."/>
        </authorList>
    </citation>
    <scope>NUCLEOTIDE SEQUENCE [LARGE SCALE GENOMIC DNA]</scope>
    <source>
        <strain evidence="2">STM5069sample</strain>
    </source>
</reference>
<dbReference type="Gene3D" id="3.90.25.10">
    <property type="entry name" value="UDP-galactose 4-epimerase, domain 1"/>
    <property type="match status" value="1"/>
</dbReference>
<dbReference type="PANTHER" id="PTHR47129:SF1">
    <property type="entry name" value="NMRA-LIKE DOMAIN-CONTAINING PROTEIN"/>
    <property type="match status" value="1"/>
</dbReference>
<evidence type="ECO:0000259" key="1">
    <source>
        <dbReference type="Pfam" id="PF05368"/>
    </source>
</evidence>
<dbReference type="InterPro" id="IPR008030">
    <property type="entry name" value="NmrA-like"/>
</dbReference>
<feature type="domain" description="NmrA-like" evidence="1">
    <location>
        <begin position="14"/>
        <end position="276"/>
    </location>
</feature>
<sequence length="309" mass="32410">MSTRRSGATTGLPMTDTLLVTGASGQLGRGVIHHLLDTLKVPPARIIATTRNPENLAELAARGVIIRQADFDDIASLVEAFKGADRVLIISTDELALQGKRLKQHQTAVAAAKTAGVSHLLYTSMPNPEPGSPVLFAGDHYGTEQAIKASGIPYTIFRNGWYQEDLFLSLPHAIASGRWYTAAADGRIAHGARDDMAAAIAAGLTSGATESTTYTLTGPQAHTVAEIASLVTDVTGKPIEVVQLSDEALTEGLKAAGVPEGFAPIVTSFDTNTRSGRIGMVTDAIETLSGRKPQSLKQFLEANKAALAG</sequence>
<dbReference type="PANTHER" id="PTHR47129">
    <property type="entry name" value="QUINONE OXIDOREDUCTASE 2"/>
    <property type="match status" value="1"/>
</dbReference>
<dbReference type="Proteomes" id="UP001153050">
    <property type="component" value="Unassembled WGS sequence"/>
</dbReference>
<name>A0ABM9EGW5_9HYPH</name>
<comment type="caution">
    <text evidence="2">The sequence shown here is derived from an EMBL/GenBank/DDBJ whole genome shotgun (WGS) entry which is preliminary data.</text>
</comment>
<protein>
    <submittedName>
        <fullName evidence="2">Nucleoside-diphosphate sugar epimerase</fullName>
    </submittedName>
</protein>
<dbReference type="InterPro" id="IPR036291">
    <property type="entry name" value="NAD(P)-bd_dom_sf"/>
</dbReference>
<proteinExistence type="predicted"/>
<keyword evidence="3" id="KW-1185">Reference proteome</keyword>
<dbReference type="EMBL" id="CAKXZT010000168">
    <property type="protein sequence ID" value="CAH2408608.1"/>
    <property type="molecule type" value="Genomic_DNA"/>
</dbReference>
<gene>
    <name evidence="2" type="ORF">MES5069_70226</name>
</gene>
<organism evidence="2 3">
    <name type="scientific">Mesorhizobium escarrei</name>
    <dbReference type="NCBI Taxonomy" id="666018"/>
    <lineage>
        <taxon>Bacteria</taxon>
        <taxon>Pseudomonadati</taxon>
        <taxon>Pseudomonadota</taxon>
        <taxon>Alphaproteobacteria</taxon>
        <taxon>Hyphomicrobiales</taxon>
        <taxon>Phyllobacteriaceae</taxon>
        <taxon>Mesorhizobium</taxon>
    </lineage>
</organism>
<evidence type="ECO:0000313" key="2">
    <source>
        <dbReference type="EMBL" id="CAH2408608.1"/>
    </source>
</evidence>
<dbReference type="CDD" id="cd05269">
    <property type="entry name" value="TMR_SDR_a"/>
    <property type="match status" value="1"/>
</dbReference>
<dbReference type="Gene3D" id="3.40.50.720">
    <property type="entry name" value="NAD(P)-binding Rossmann-like Domain"/>
    <property type="match status" value="1"/>
</dbReference>
<dbReference type="InterPro" id="IPR052718">
    <property type="entry name" value="NmrA-type_oxidoreductase"/>
</dbReference>
<accession>A0ABM9EGW5</accession>
<evidence type="ECO:0000313" key="3">
    <source>
        <dbReference type="Proteomes" id="UP001153050"/>
    </source>
</evidence>